<evidence type="ECO:0000313" key="3">
    <source>
        <dbReference type="EMBL" id="KPL89901.1"/>
    </source>
</evidence>
<reference evidence="3 4" key="1">
    <citation type="submission" date="2015-07" db="EMBL/GenBank/DDBJ databases">
        <title>Genome sequence of Levilinea saccharolytica DSM 16555.</title>
        <authorList>
            <person name="Hemp J."/>
            <person name="Ward L.M."/>
            <person name="Pace L.A."/>
            <person name="Fischer W.W."/>
        </authorList>
    </citation>
    <scope>NUCLEOTIDE SEQUENCE [LARGE SCALE GENOMIC DNA]</scope>
    <source>
        <strain evidence="3 4">KIBI-1</strain>
    </source>
</reference>
<dbReference type="RefSeq" id="WP_062416931.1">
    <property type="nucleotide sequence ID" value="NZ_DF967974.1"/>
</dbReference>
<dbReference type="InterPro" id="IPR010093">
    <property type="entry name" value="SinI_DNA-bd"/>
</dbReference>
<dbReference type="NCBIfam" id="TIGR01764">
    <property type="entry name" value="excise"/>
    <property type="match status" value="1"/>
</dbReference>
<evidence type="ECO:0000259" key="1">
    <source>
        <dbReference type="Pfam" id="PF10114"/>
    </source>
</evidence>
<name>A0A0P6XYP2_9CHLR</name>
<dbReference type="AlphaFoldDB" id="A0A0P6XYP2"/>
<protein>
    <recommendedName>
        <fullName evidence="5">Helix-turn-helix domain-containing protein</fullName>
    </recommendedName>
</protein>
<dbReference type="EMBL" id="LGCM01000014">
    <property type="protein sequence ID" value="KPL89901.1"/>
    <property type="molecule type" value="Genomic_DNA"/>
</dbReference>
<dbReference type="InterPro" id="IPR041657">
    <property type="entry name" value="HTH_17"/>
</dbReference>
<evidence type="ECO:0008006" key="5">
    <source>
        <dbReference type="Google" id="ProtNLM"/>
    </source>
</evidence>
<comment type="caution">
    <text evidence="3">The sequence shown here is derived from an EMBL/GenBank/DDBJ whole genome shotgun (WGS) entry which is preliminary data.</text>
</comment>
<evidence type="ECO:0000259" key="2">
    <source>
        <dbReference type="Pfam" id="PF12728"/>
    </source>
</evidence>
<feature type="domain" description="Helix-turn-helix" evidence="2">
    <location>
        <begin position="4"/>
        <end position="49"/>
    </location>
</feature>
<evidence type="ECO:0000313" key="4">
    <source>
        <dbReference type="Proteomes" id="UP000050501"/>
    </source>
</evidence>
<sequence>MDDFLTSRQVQNILKVDRITVYRMLQDGRLKGVKIGQQWRFQRSEVERMVGGSPQPAASDQDPESPFPTHCVQTIQDLFSDVGQISAVVVDASGAAVTEVSRPCAFCQLILASPSGRRACESSWENVAQNCAAGSKYFTCHAGLQYVAAPIADRGQQVGAFLAGQFYWQPSDPREQAERIRRLAEAHDILQSDLAAAAEEIAVIPPDQHVRTEAWPFTASRAVESILCERTGFMERLKQIANLTQLSKGV</sequence>
<dbReference type="InterPro" id="IPR018771">
    <property type="entry name" value="PocR_dom"/>
</dbReference>
<dbReference type="OrthoDB" id="515428at2"/>
<feature type="domain" description="PocR" evidence="1">
    <location>
        <begin position="69"/>
        <end position="208"/>
    </location>
</feature>
<dbReference type="STRING" id="229921.ADN01_03225"/>
<keyword evidence="4" id="KW-1185">Reference proteome</keyword>
<accession>A0A0P6XYP2</accession>
<dbReference type="Pfam" id="PF12728">
    <property type="entry name" value="HTH_17"/>
    <property type="match status" value="1"/>
</dbReference>
<dbReference type="Pfam" id="PF10114">
    <property type="entry name" value="PocR"/>
    <property type="match status" value="1"/>
</dbReference>
<dbReference type="GO" id="GO:0003677">
    <property type="term" value="F:DNA binding"/>
    <property type="evidence" value="ECO:0007669"/>
    <property type="project" value="InterPro"/>
</dbReference>
<organism evidence="3 4">
    <name type="scientific">Levilinea saccharolytica</name>
    <dbReference type="NCBI Taxonomy" id="229921"/>
    <lineage>
        <taxon>Bacteria</taxon>
        <taxon>Bacillati</taxon>
        <taxon>Chloroflexota</taxon>
        <taxon>Anaerolineae</taxon>
        <taxon>Anaerolineales</taxon>
        <taxon>Anaerolineaceae</taxon>
        <taxon>Levilinea</taxon>
    </lineage>
</organism>
<proteinExistence type="predicted"/>
<gene>
    <name evidence="3" type="ORF">ADN01_03225</name>
</gene>
<dbReference type="Proteomes" id="UP000050501">
    <property type="component" value="Unassembled WGS sequence"/>
</dbReference>